<evidence type="ECO:0000256" key="3">
    <source>
        <dbReference type="ARBA" id="ARBA00023274"/>
    </source>
</evidence>
<evidence type="ECO:0000256" key="2">
    <source>
        <dbReference type="ARBA" id="ARBA00022980"/>
    </source>
</evidence>
<dbReference type="InterPro" id="IPR001351">
    <property type="entry name" value="Ribosomal_uS3_C"/>
</dbReference>
<dbReference type="GO" id="GO:0005840">
    <property type="term" value="C:ribosome"/>
    <property type="evidence" value="ECO:0007669"/>
    <property type="project" value="UniProtKB-KW"/>
</dbReference>
<organism evidence="5">
    <name type="scientific">Phalansterium sp. PJK-2012</name>
    <dbReference type="NCBI Taxonomy" id="1267188"/>
    <lineage>
        <taxon>Eukaryota</taxon>
        <taxon>Amoebozoa</taxon>
        <taxon>Evosea</taxon>
        <taxon>Variosea</taxon>
        <taxon>Phalansterium</taxon>
    </lineage>
</organism>
<evidence type="ECO:0000313" key="5">
    <source>
        <dbReference type="EMBL" id="AFZ64069.1"/>
    </source>
</evidence>
<dbReference type="EMBL" id="KC121006">
    <property type="protein sequence ID" value="AFZ64069.1"/>
    <property type="molecule type" value="Genomic_DNA"/>
</dbReference>
<name>T1QE26_9EUKA</name>
<feature type="domain" description="Small ribosomal subunit protein uS3 C-terminal" evidence="4">
    <location>
        <begin position="224"/>
        <end position="303"/>
    </location>
</feature>
<sequence>MRTPANNLRLRLTRGWRIKSVTPRLNNFHNYEDHSITTRIGRSIRAYQQRSDYGLIFSHAIVRRYLNRLFQLNLFFYEGAWCEKKFKIRNRKKFRRRRRGKRFKKREYPRKATIKPHFNPLKNYDHRNLMEEEKLSRLFWTRVARKNWIEGENVKRNWVWKYRRRGRRRRVWRLFLMRQELWFFRFSFLMYGYKKNSNYRLIFHFFEAGQMTANSVANYIVGSLTNQFRVTSTIYRLIKGLQINQFTSGLMVQASGRFTRRQMSTYEEFKKGRIELNKFYSKTRYAFAKVTLKYSLCGIKVWIPPLINVKALYTARLERRRKRLIKHGNARRCYVGMIRKWKRGRLRWYIRTQRTRIVKSIIKLNKNRYPLAYYTDTILTRLGNDKDEENVEIYHKFRKKIYKGMRKWLSRKMWKVSKRRKKTPTLRRIRTRSRNLKFRRRFPRSRHALRKRKGWWLVYLNFLHWKKGRHRKFLYRRKMLKRSRRRRMRRRHYFRNYMKRRKKIYKKISSSEIKKKLKNRFKRVLIITSPGKKKIARYNLLAIRYKKILGYSIHRGYNRKKNFVKRYIKARFMQSRLKRFLEQVRIKNTGWHELKRYAYYKYKYKRRERRFVIWRRKRKWVIEARKEKRKLKAKDKNLVVISLRSELIKKPSSKKYKK</sequence>
<dbReference type="GO" id="GO:0006412">
    <property type="term" value="P:translation"/>
    <property type="evidence" value="ECO:0007669"/>
    <property type="project" value="InterPro"/>
</dbReference>
<dbReference type="AlphaFoldDB" id="T1QE26"/>
<accession>T1QE26</accession>
<keyword evidence="5" id="KW-0496">Mitochondrion</keyword>
<geneLocation type="mitochondrion" evidence="5"/>
<evidence type="ECO:0000259" key="4">
    <source>
        <dbReference type="Pfam" id="PF00189"/>
    </source>
</evidence>
<dbReference type="GO" id="GO:0003735">
    <property type="term" value="F:structural constituent of ribosome"/>
    <property type="evidence" value="ECO:0007669"/>
    <property type="project" value="InterPro"/>
</dbReference>
<protein>
    <submittedName>
        <fullName evidence="5">Ribosomal protein S3</fullName>
    </submittedName>
</protein>
<dbReference type="Pfam" id="PF00189">
    <property type="entry name" value="Ribosomal_S3_C"/>
    <property type="match status" value="1"/>
</dbReference>
<dbReference type="GO" id="GO:1990904">
    <property type="term" value="C:ribonucleoprotein complex"/>
    <property type="evidence" value="ECO:0007669"/>
    <property type="project" value="UniProtKB-KW"/>
</dbReference>
<gene>
    <name evidence="5" type="primary">rps3</name>
</gene>
<keyword evidence="3" id="KW-0687">Ribonucleoprotein</keyword>
<reference evidence="5" key="1">
    <citation type="journal article" date="2013" name="Protist Genomics">
        <title>The complete mitochondrial genome from an unidentified Phalansterium species.</title>
        <authorList>
            <person name="Pombert J.-F."/>
            <person name="Smirnov A."/>
            <person name="James E.R."/>
            <person name="Janouskovec J."/>
            <person name="Gray M.W."/>
            <person name="Keeling P.J."/>
        </authorList>
    </citation>
    <scope>NUCLEOTIDE SEQUENCE</scope>
    <source>
        <strain evidence="5">UTEX1284</strain>
    </source>
</reference>
<evidence type="ECO:0000256" key="1">
    <source>
        <dbReference type="ARBA" id="ARBA00010761"/>
    </source>
</evidence>
<dbReference type="Gene3D" id="3.30.1140.32">
    <property type="entry name" value="Ribosomal protein S3, C-terminal domain"/>
    <property type="match status" value="1"/>
</dbReference>
<dbReference type="SUPFAM" id="SSF54821">
    <property type="entry name" value="Ribosomal protein S3 C-terminal domain"/>
    <property type="match status" value="1"/>
</dbReference>
<comment type="similarity">
    <text evidence="1">Belongs to the universal ribosomal protein uS3 family.</text>
</comment>
<dbReference type="InterPro" id="IPR036419">
    <property type="entry name" value="Ribosomal_S3_C_sf"/>
</dbReference>
<proteinExistence type="inferred from homology"/>
<keyword evidence="2 5" id="KW-0689">Ribosomal protein</keyword>